<feature type="compositionally biased region" description="Polar residues" evidence="1">
    <location>
        <begin position="422"/>
        <end position="440"/>
    </location>
</feature>
<organism evidence="3 4">
    <name type="scientific">Naganishia liquefaciens</name>
    <dbReference type="NCBI Taxonomy" id="104408"/>
    <lineage>
        <taxon>Eukaryota</taxon>
        <taxon>Fungi</taxon>
        <taxon>Dikarya</taxon>
        <taxon>Basidiomycota</taxon>
        <taxon>Agaricomycotina</taxon>
        <taxon>Tremellomycetes</taxon>
        <taxon>Filobasidiales</taxon>
        <taxon>Filobasidiaceae</taxon>
        <taxon>Naganishia</taxon>
    </lineage>
</organism>
<feature type="compositionally biased region" description="Polar residues" evidence="1">
    <location>
        <begin position="1043"/>
        <end position="1060"/>
    </location>
</feature>
<evidence type="ECO:0000313" key="4">
    <source>
        <dbReference type="Proteomes" id="UP000620104"/>
    </source>
</evidence>
<proteinExistence type="predicted"/>
<feature type="region of interest" description="Disordered" evidence="1">
    <location>
        <begin position="1"/>
        <end position="211"/>
    </location>
</feature>
<dbReference type="PANTHER" id="PTHR24348">
    <property type="entry name" value="SERINE/THREONINE-PROTEIN KINASE UNC-51-RELATED"/>
    <property type="match status" value="1"/>
</dbReference>
<dbReference type="Gene3D" id="1.10.510.10">
    <property type="entry name" value="Transferase(Phosphotransferase) domain 1"/>
    <property type="match status" value="1"/>
</dbReference>
<feature type="domain" description="Protein kinase" evidence="2">
    <location>
        <begin position="604"/>
        <end position="914"/>
    </location>
</feature>
<feature type="region of interest" description="Disordered" evidence="1">
    <location>
        <begin position="976"/>
        <end position="1026"/>
    </location>
</feature>
<dbReference type="InterPro" id="IPR000719">
    <property type="entry name" value="Prot_kinase_dom"/>
</dbReference>
<feature type="compositionally biased region" description="Polar residues" evidence="1">
    <location>
        <begin position="517"/>
        <end position="531"/>
    </location>
</feature>
<evidence type="ECO:0000259" key="2">
    <source>
        <dbReference type="PROSITE" id="PS50011"/>
    </source>
</evidence>
<dbReference type="GO" id="GO:0004674">
    <property type="term" value="F:protein serine/threonine kinase activity"/>
    <property type="evidence" value="ECO:0007669"/>
    <property type="project" value="InterPro"/>
</dbReference>
<feature type="compositionally biased region" description="Basic and acidic residues" evidence="1">
    <location>
        <begin position="357"/>
        <end position="372"/>
    </location>
</feature>
<dbReference type="EMBL" id="BLZA01000018">
    <property type="protein sequence ID" value="GHJ86503.1"/>
    <property type="molecule type" value="Genomic_DNA"/>
</dbReference>
<feature type="region of interest" description="Disordered" evidence="1">
    <location>
        <begin position="1041"/>
        <end position="1095"/>
    </location>
</feature>
<dbReference type="OrthoDB" id="68483at2759"/>
<dbReference type="InterPro" id="IPR011009">
    <property type="entry name" value="Kinase-like_dom_sf"/>
</dbReference>
<dbReference type="Pfam" id="PF00069">
    <property type="entry name" value="Pkinase"/>
    <property type="match status" value="1"/>
</dbReference>
<feature type="compositionally biased region" description="Basic and acidic residues" evidence="1">
    <location>
        <begin position="983"/>
        <end position="993"/>
    </location>
</feature>
<feature type="compositionally biased region" description="Low complexity" evidence="1">
    <location>
        <begin position="376"/>
        <end position="385"/>
    </location>
</feature>
<dbReference type="SMART" id="SM00220">
    <property type="entry name" value="S_TKc"/>
    <property type="match status" value="1"/>
</dbReference>
<feature type="compositionally biased region" description="Basic and acidic residues" evidence="1">
    <location>
        <begin position="1061"/>
        <end position="1074"/>
    </location>
</feature>
<dbReference type="GO" id="GO:0010506">
    <property type="term" value="P:regulation of autophagy"/>
    <property type="evidence" value="ECO:0007669"/>
    <property type="project" value="InterPro"/>
</dbReference>
<dbReference type="GO" id="GO:0005737">
    <property type="term" value="C:cytoplasm"/>
    <property type="evidence" value="ECO:0007669"/>
    <property type="project" value="TreeGrafter"/>
</dbReference>
<feature type="compositionally biased region" description="Basic and acidic residues" evidence="1">
    <location>
        <begin position="150"/>
        <end position="167"/>
    </location>
</feature>
<protein>
    <recommendedName>
        <fullName evidence="2">Protein kinase domain-containing protein</fullName>
    </recommendedName>
</protein>
<feature type="compositionally biased region" description="Basic and acidic residues" evidence="1">
    <location>
        <begin position="390"/>
        <end position="399"/>
    </location>
</feature>
<dbReference type="PROSITE" id="PS50011">
    <property type="entry name" value="PROTEIN_KINASE_DOM"/>
    <property type="match status" value="1"/>
</dbReference>
<feature type="region of interest" description="Disordered" evidence="1">
    <location>
        <begin position="342"/>
        <end position="457"/>
    </location>
</feature>
<name>A0A8H3TSV6_9TREE</name>
<feature type="compositionally biased region" description="Polar residues" evidence="1">
    <location>
        <begin position="92"/>
        <end position="132"/>
    </location>
</feature>
<dbReference type="InterPro" id="IPR008271">
    <property type="entry name" value="Ser/Thr_kinase_AS"/>
</dbReference>
<comment type="caution">
    <text evidence="3">The sequence shown here is derived from an EMBL/GenBank/DDBJ whole genome shotgun (WGS) entry which is preliminary data.</text>
</comment>
<evidence type="ECO:0000256" key="1">
    <source>
        <dbReference type="SAM" id="MobiDB-lite"/>
    </source>
</evidence>
<feature type="compositionally biased region" description="Polar residues" evidence="1">
    <location>
        <begin position="402"/>
        <end position="413"/>
    </location>
</feature>
<dbReference type="PANTHER" id="PTHR24348:SF68">
    <property type="entry name" value="SERINE_THREONINE-PROTEIN KINASE ATG1C"/>
    <property type="match status" value="1"/>
</dbReference>
<dbReference type="PROSITE" id="PS00108">
    <property type="entry name" value="PROTEIN_KINASE_ST"/>
    <property type="match status" value="1"/>
</dbReference>
<feature type="region of interest" description="Disordered" evidence="1">
    <location>
        <begin position="516"/>
        <end position="548"/>
    </location>
</feature>
<dbReference type="Gene3D" id="3.30.200.20">
    <property type="entry name" value="Phosphorylase Kinase, domain 1"/>
    <property type="match status" value="1"/>
</dbReference>
<dbReference type="GO" id="GO:0005524">
    <property type="term" value="F:ATP binding"/>
    <property type="evidence" value="ECO:0007669"/>
    <property type="project" value="InterPro"/>
</dbReference>
<dbReference type="InterPro" id="IPR045269">
    <property type="entry name" value="Atg1-like"/>
</dbReference>
<reference evidence="3" key="1">
    <citation type="submission" date="2020-07" db="EMBL/GenBank/DDBJ databases">
        <title>Draft Genome Sequence of a Deep-Sea Yeast, Naganishia (Cryptococcus) liquefaciens strain N6.</title>
        <authorList>
            <person name="Han Y.W."/>
            <person name="Kajitani R."/>
            <person name="Morimoto H."/>
            <person name="Parhat M."/>
            <person name="Tsubouchi H."/>
            <person name="Bakenova O."/>
            <person name="Ogata M."/>
            <person name="Argunhan B."/>
            <person name="Aoki R."/>
            <person name="Kajiwara S."/>
            <person name="Itoh T."/>
            <person name="Iwasaki H."/>
        </authorList>
    </citation>
    <scope>NUCLEOTIDE SEQUENCE</scope>
    <source>
        <strain evidence="3">N6</strain>
    </source>
</reference>
<feature type="compositionally biased region" description="Basic and acidic residues" evidence="1">
    <location>
        <begin position="1083"/>
        <end position="1093"/>
    </location>
</feature>
<feature type="region of interest" description="Disordered" evidence="1">
    <location>
        <begin position="223"/>
        <end position="270"/>
    </location>
</feature>
<feature type="compositionally biased region" description="Basic and acidic residues" evidence="1">
    <location>
        <begin position="189"/>
        <end position="200"/>
    </location>
</feature>
<dbReference type="CDD" id="cd14014">
    <property type="entry name" value="STKc_PknB_like"/>
    <property type="match status" value="1"/>
</dbReference>
<feature type="compositionally biased region" description="Polar residues" evidence="1">
    <location>
        <begin position="261"/>
        <end position="270"/>
    </location>
</feature>
<accession>A0A8H3TSV6</accession>
<feature type="region of interest" description="Disordered" evidence="1">
    <location>
        <begin position="1269"/>
        <end position="1293"/>
    </location>
</feature>
<gene>
    <name evidence="3" type="ORF">NliqN6_2905</name>
</gene>
<dbReference type="SUPFAM" id="SSF56112">
    <property type="entry name" value="Protein kinase-like (PK-like)"/>
    <property type="match status" value="1"/>
</dbReference>
<evidence type="ECO:0000313" key="3">
    <source>
        <dbReference type="EMBL" id="GHJ86503.1"/>
    </source>
</evidence>
<feature type="region of interest" description="Disordered" evidence="1">
    <location>
        <begin position="935"/>
        <end position="957"/>
    </location>
</feature>
<keyword evidence="4" id="KW-1185">Reference proteome</keyword>
<sequence>MATGQAKPRAPSPLRSGVTVAYEQENRPIRKQEEERPALYRPKSKLRLRLKLTPPHPINNEQRQTPPTPSLKAKILSSTTRTNEPAVRKSTHQQQTSMSTIRAHTPTRGQAQKSTQSEGFDSHTSSITTTGINHFPTRFESGSPDLDSEDERHRRAADQQMEREKRTKGWFPPTKAIPRSRSAWNLRTAEGKASKSRETLEDQGSECFESDFDGRSFETRLDTREGNALSSKRSLRVSHLSVDSPTTASGNGGKQVKESETLSTHASSTLVPEVESNHYLKSALASPRASFSSHEIHDSAGDQVLCRGTPQPYDALAMITAEHPNYSTSTVNLTLTVSDHSSVYSANPGPPSSAGLHESRPSDESVRQDGEWKQLSPASTTSSSPFTLDKPTKGDRSGDWVDTSTSSAGQSRPKQAIALVTPTKSNGIGQPLRSGTSRIGLQNKEESKRDTLSPYTDGLNPISKDAVDAWSPSKAFAYTDRKTALHSTAVNFETSHTNAEEVEEVLNDSFKTKLSRDTSTVANHSPANQRDSSSDRVPPESVCDGDADTSLDSAYTASFTGAAYTTPPKIGRIKTSQARRKERDAKEVSNDIFSLSDQMLSDRYKFVQEIGFGNWGSVWQCKPRTPAAHPLHRSTVSRNQPSLFHAVASQHHPTKVAIKLVHRSKQATTAARVRALWSEMKIVRTLKLHPHPNIIGFDSFIITPSYALIIMPFLAQLMPVSISEERAKGYFLQLTSALAYLHENGVTHNDIKPSNIMLSSTNTPIFVDFGFAQKWDVNAVHTGASTLIGGLTTLTGHSASCHELFQSEISWGTPEYLDPQRAKGLRHDERASDVWALGVTFFEILVGRTPFEESEDEQFSTAEQLSVYYDRTVKGEWLGDWSMSSAMKGLLESMIRPDPRERINARDANQHTALDYELQVDLSTPPFVRTAASLPIEPRAKKQLPREKREQKRSQALQAETGAKFVAFSHVVEPLPTQQAETEDTKVLPEKETGFASTNHEVSGERRARMTTTRSRPGDCTPSDPARADVNLSACKVSPKIVAQSSSARDTASSHASGTDSRADPELDHQRADEDVSPSIRQGEQRRDLRRTASADALRSKGNILDDIARSGEEQLKLSQAINRPASTAATHQFRHARIASEGAMRTLDHASYNAAGERTRPKSQLSLVDKRKVDQEIDDVQEKAVRFESGESCTPRSALSPVTQIKVELAHLRNGPTEADLDAKLDRLALWVEDVEQIVEEAKYALRAVQAERPPSRQLLRRLEMEQDGQAEYRRSPHIARPPSAAGNRIPEIRRPSSSMHLRYGSSYEFAPVVHADGFKPTHLRRQRSDLTDFRGRTSSAIEELRRREYESRGYDEWPETRARVEFAKKLRTYRSTGDLHRGTDSRPTDPQRMTEALKGKIRSSEGWYRYEARPAYSGHEYRRGRPQESRLKSMFHSMKAIFKRRE</sequence>
<feature type="compositionally biased region" description="Acidic residues" evidence="1">
    <location>
        <begin position="201"/>
        <end position="211"/>
    </location>
</feature>
<dbReference type="Proteomes" id="UP000620104">
    <property type="component" value="Unassembled WGS sequence"/>
</dbReference>
<feature type="compositionally biased region" description="Basic and acidic residues" evidence="1">
    <location>
        <begin position="938"/>
        <end position="953"/>
    </location>
</feature>
<feature type="compositionally biased region" description="Basic and acidic residues" evidence="1">
    <location>
        <begin position="24"/>
        <end position="38"/>
    </location>
</feature>